<evidence type="ECO:0000256" key="5">
    <source>
        <dbReference type="ARBA" id="ARBA00019465"/>
    </source>
</evidence>
<dbReference type="InterPro" id="IPR003710">
    <property type="entry name" value="ApbA"/>
</dbReference>
<proteinExistence type="inferred from homology"/>
<evidence type="ECO:0000259" key="12">
    <source>
        <dbReference type="Pfam" id="PF02558"/>
    </source>
</evidence>
<dbReference type="PANTHER" id="PTHR43765:SF2">
    <property type="entry name" value="2-DEHYDROPANTOATE 2-REDUCTASE"/>
    <property type="match status" value="1"/>
</dbReference>
<dbReference type="Proteomes" id="UP001211894">
    <property type="component" value="Unassembled WGS sequence"/>
</dbReference>
<evidence type="ECO:0000256" key="9">
    <source>
        <dbReference type="ARBA" id="ARBA00032024"/>
    </source>
</evidence>
<dbReference type="InterPro" id="IPR036291">
    <property type="entry name" value="NAD(P)-bd_dom_sf"/>
</dbReference>
<gene>
    <name evidence="14" type="ORF">PJ311_05030</name>
</gene>
<evidence type="ECO:0000256" key="10">
    <source>
        <dbReference type="ARBA" id="ARBA00048793"/>
    </source>
</evidence>
<comment type="catalytic activity">
    <reaction evidence="10 11">
        <text>(R)-pantoate + NADP(+) = 2-dehydropantoate + NADPH + H(+)</text>
        <dbReference type="Rhea" id="RHEA:16233"/>
        <dbReference type="ChEBI" id="CHEBI:11561"/>
        <dbReference type="ChEBI" id="CHEBI:15378"/>
        <dbReference type="ChEBI" id="CHEBI:15980"/>
        <dbReference type="ChEBI" id="CHEBI:57783"/>
        <dbReference type="ChEBI" id="CHEBI:58349"/>
        <dbReference type="EC" id="1.1.1.169"/>
    </reaction>
</comment>
<evidence type="ECO:0000256" key="4">
    <source>
        <dbReference type="ARBA" id="ARBA00013014"/>
    </source>
</evidence>
<comment type="similarity">
    <text evidence="3 11">Belongs to the ketopantoate reductase family.</text>
</comment>
<keyword evidence="8 11" id="KW-0560">Oxidoreductase</keyword>
<evidence type="ECO:0000256" key="2">
    <source>
        <dbReference type="ARBA" id="ARBA00004994"/>
    </source>
</evidence>
<name>A0ABT4X0Z7_9BACI</name>
<evidence type="ECO:0000256" key="7">
    <source>
        <dbReference type="ARBA" id="ARBA00022857"/>
    </source>
</evidence>
<evidence type="ECO:0000256" key="3">
    <source>
        <dbReference type="ARBA" id="ARBA00007870"/>
    </source>
</evidence>
<dbReference type="PANTHER" id="PTHR43765">
    <property type="entry name" value="2-DEHYDROPANTOATE 2-REDUCTASE-RELATED"/>
    <property type="match status" value="1"/>
</dbReference>
<feature type="domain" description="Ketopantoate reductase N-terminal" evidence="12">
    <location>
        <begin position="3"/>
        <end position="145"/>
    </location>
</feature>
<evidence type="ECO:0000256" key="6">
    <source>
        <dbReference type="ARBA" id="ARBA00022655"/>
    </source>
</evidence>
<comment type="pathway">
    <text evidence="2 11">Cofactor biosynthesis; (R)-pantothenate biosynthesis; (R)-pantoate from 3-methyl-2-oxobutanoate: step 2/2.</text>
</comment>
<dbReference type="SUPFAM" id="SSF48179">
    <property type="entry name" value="6-phosphogluconate dehydrogenase C-terminal domain-like"/>
    <property type="match status" value="1"/>
</dbReference>
<dbReference type="Pfam" id="PF08546">
    <property type="entry name" value="ApbA_C"/>
    <property type="match status" value="1"/>
</dbReference>
<dbReference type="NCBIfam" id="NF005093">
    <property type="entry name" value="PRK06522.2-4"/>
    <property type="match status" value="1"/>
</dbReference>
<evidence type="ECO:0000313" key="15">
    <source>
        <dbReference type="Proteomes" id="UP001211894"/>
    </source>
</evidence>
<dbReference type="InterPro" id="IPR013332">
    <property type="entry name" value="KPR_N"/>
</dbReference>
<reference evidence="14 15" key="1">
    <citation type="submission" date="2023-01" db="EMBL/GenBank/DDBJ databases">
        <title>Bacillus changyiensis sp. nov., isolated from a coastal deposit.</title>
        <authorList>
            <person name="Xiao G."/>
            <person name="Lai Q."/>
            <person name="Hu Z."/>
            <person name="Shao Z."/>
        </authorList>
    </citation>
    <scope>NUCLEOTIDE SEQUENCE [LARGE SCALE GENOMIC DNA]</scope>
    <source>
        <strain evidence="14 15">CLL-7-23</strain>
    </source>
</reference>
<evidence type="ECO:0000256" key="8">
    <source>
        <dbReference type="ARBA" id="ARBA00023002"/>
    </source>
</evidence>
<protein>
    <recommendedName>
        <fullName evidence="5 11">2-dehydropantoate 2-reductase</fullName>
        <ecNumber evidence="4 11">1.1.1.169</ecNumber>
    </recommendedName>
    <alternativeName>
        <fullName evidence="9 11">Ketopantoate reductase</fullName>
    </alternativeName>
</protein>
<dbReference type="NCBIfam" id="TIGR00745">
    <property type="entry name" value="apbA_panE"/>
    <property type="match status" value="1"/>
</dbReference>
<comment type="caution">
    <text evidence="14">The sequence shown here is derived from an EMBL/GenBank/DDBJ whole genome shotgun (WGS) entry which is preliminary data.</text>
</comment>
<evidence type="ECO:0000256" key="11">
    <source>
        <dbReference type="RuleBase" id="RU362068"/>
    </source>
</evidence>
<comment type="function">
    <text evidence="1 11">Catalyzes the NADPH-dependent reduction of ketopantoate into pantoic acid.</text>
</comment>
<dbReference type="EC" id="1.1.1.169" evidence="4 11"/>
<keyword evidence="15" id="KW-1185">Reference proteome</keyword>
<dbReference type="InterPro" id="IPR013328">
    <property type="entry name" value="6PGD_dom2"/>
</dbReference>
<keyword evidence="6 11" id="KW-0566">Pantothenate biosynthesis</keyword>
<dbReference type="EMBL" id="JAQKAB010000002">
    <property type="protein sequence ID" value="MDA7025976.1"/>
    <property type="molecule type" value="Genomic_DNA"/>
</dbReference>
<dbReference type="InterPro" id="IPR050838">
    <property type="entry name" value="Ketopantoate_reductase"/>
</dbReference>
<accession>A0ABT4X0Z7</accession>
<evidence type="ECO:0000313" key="14">
    <source>
        <dbReference type="EMBL" id="MDA7025976.1"/>
    </source>
</evidence>
<dbReference type="RefSeq" id="WP_271339816.1">
    <property type="nucleotide sequence ID" value="NZ_JAQKAB010000002.1"/>
</dbReference>
<sequence>MRIGVIGGGSIGLLFAYYFSFHHHVTVVVRREEQARSIQQNGISLLVDGKKYSAKPEVSVGLESDFDLLFVAVKQHQLAAVLVELENKAPLQIMFLQNGMAHTSLLEDWNVNHHLYVGAVEHGALKTNDYTVQHTGKGIVKWSAFRADRAKSLKKDLEAVHKSFPFLWQDDWYQMLAGKLIINACINPLTALLKVKNGKLIEEPMYLAFMKFVFAETSRILAIENPQKAWENVLSVCRKTRSNTSSMLADIQAERTTEADAIMGYLLKQAKKSGDSTPHLTFLYDSIKSLEKVSS</sequence>
<dbReference type="Gene3D" id="1.10.1040.10">
    <property type="entry name" value="N-(1-d-carboxylethyl)-l-norvaline Dehydrogenase, domain 2"/>
    <property type="match status" value="1"/>
</dbReference>
<dbReference type="SUPFAM" id="SSF51735">
    <property type="entry name" value="NAD(P)-binding Rossmann-fold domains"/>
    <property type="match status" value="1"/>
</dbReference>
<dbReference type="Pfam" id="PF02558">
    <property type="entry name" value="ApbA"/>
    <property type="match status" value="1"/>
</dbReference>
<dbReference type="InterPro" id="IPR008927">
    <property type="entry name" value="6-PGluconate_DH-like_C_sf"/>
</dbReference>
<evidence type="ECO:0000259" key="13">
    <source>
        <dbReference type="Pfam" id="PF08546"/>
    </source>
</evidence>
<keyword evidence="7 11" id="KW-0521">NADP</keyword>
<feature type="domain" description="Ketopantoate reductase C-terminal" evidence="13">
    <location>
        <begin position="174"/>
        <end position="290"/>
    </location>
</feature>
<dbReference type="Gene3D" id="3.40.50.720">
    <property type="entry name" value="NAD(P)-binding Rossmann-like Domain"/>
    <property type="match status" value="1"/>
</dbReference>
<dbReference type="InterPro" id="IPR013752">
    <property type="entry name" value="KPA_reductase"/>
</dbReference>
<organism evidence="14 15">
    <name type="scientific">Bacillus changyiensis</name>
    <dbReference type="NCBI Taxonomy" id="3004103"/>
    <lineage>
        <taxon>Bacteria</taxon>
        <taxon>Bacillati</taxon>
        <taxon>Bacillota</taxon>
        <taxon>Bacilli</taxon>
        <taxon>Bacillales</taxon>
        <taxon>Bacillaceae</taxon>
        <taxon>Bacillus</taxon>
    </lineage>
</organism>
<evidence type="ECO:0000256" key="1">
    <source>
        <dbReference type="ARBA" id="ARBA00002919"/>
    </source>
</evidence>
<dbReference type="GO" id="GO:0008677">
    <property type="term" value="F:2-dehydropantoate 2-reductase activity"/>
    <property type="evidence" value="ECO:0007669"/>
    <property type="project" value="UniProtKB-EC"/>
</dbReference>